<protein>
    <recommendedName>
        <fullName evidence="3">Apple domain-containing protein</fullName>
    </recommendedName>
</protein>
<dbReference type="AlphaFoldDB" id="A0AAN9YB50"/>
<evidence type="ECO:0000256" key="1">
    <source>
        <dbReference type="SAM" id="MobiDB-lite"/>
    </source>
</evidence>
<accession>A0AAN9YB50</accession>
<name>A0AAN9YB50_9PEZI</name>
<keyword evidence="2" id="KW-0732">Signal</keyword>
<feature type="chain" id="PRO_5042859651" description="Apple domain-containing protein" evidence="2">
    <location>
        <begin position="19"/>
        <end position="289"/>
    </location>
</feature>
<dbReference type="InterPro" id="IPR003609">
    <property type="entry name" value="Pan_app"/>
</dbReference>
<feature type="region of interest" description="Disordered" evidence="1">
    <location>
        <begin position="109"/>
        <end position="226"/>
    </location>
</feature>
<dbReference type="Proteomes" id="UP001320245">
    <property type="component" value="Unassembled WGS sequence"/>
</dbReference>
<dbReference type="Pfam" id="PF14295">
    <property type="entry name" value="PAN_4"/>
    <property type="match status" value="1"/>
</dbReference>
<dbReference type="PROSITE" id="PS50948">
    <property type="entry name" value="PAN"/>
    <property type="match status" value="1"/>
</dbReference>
<dbReference type="EMBL" id="JAJSPL020000054">
    <property type="protein sequence ID" value="KAK7731748.1"/>
    <property type="molecule type" value="Genomic_DNA"/>
</dbReference>
<comment type="caution">
    <text evidence="4">The sequence shown here is derived from an EMBL/GenBank/DDBJ whole genome shotgun (WGS) entry which is preliminary data.</text>
</comment>
<evidence type="ECO:0000313" key="5">
    <source>
        <dbReference type="Proteomes" id="UP001320245"/>
    </source>
</evidence>
<reference evidence="4 5" key="1">
    <citation type="journal article" date="2023" name="PLoS ONE">
        <title>Cytospora paraplurivora sp. nov. isolated from orchards with fruit tree decline syndrome in Ontario, Canada.</title>
        <authorList>
            <person name="Ilyukhin E."/>
            <person name="Nguyen H.D.T."/>
            <person name="Castle A.J."/>
            <person name="Ellouze W."/>
        </authorList>
    </citation>
    <scope>NUCLEOTIDE SEQUENCE [LARGE SCALE GENOMIC DNA]</scope>
    <source>
        <strain evidence="4 5">FDS-564</strain>
    </source>
</reference>
<feature type="compositionally biased region" description="Low complexity" evidence="1">
    <location>
        <begin position="122"/>
        <end position="145"/>
    </location>
</feature>
<evidence type="ECO:0000259" key="3">
    <source>
        <dbReference type="PROSITE" id="PS50948"/>
    </source>
</evidence>
<sequence>MQSIKMILTTLLAAGALASPFPAGRSEMCNKTPTGPAHGNHAPFLEHSVRTAKLCRRKCEANEHCLSFVFGLPPSAKAPKCLLFTVPGWEVPNQGDDLNVFDRACTNVPAGKPTRHDPIGVSAAPLAHSASASHSAQPTHSAPASESALPTQSAPPTQSVEPTQSALPTESAEPTQSALPTESAPPTQSTASVNPSLAPRIENHKRDASHKSGAAPTSPAGNAPAPLRIEPKVESKKACLDLCKKTTGCKAVEFGKSSPKDDNECRLFEVEAARLPAPGAGQSFKAFDC</sequence>
<gene>
    <name evidence="4" type="ORF">SLS53_008692</name>
</gene>
<evidence type="ECO:0000256" key="2">
    <source>
        <dbReference type="SAM" id="SignalP"/>
    </source>
</evidence>
<feature type="domain" description="Apple" evidence="3">
    <location>
        <begin position="29"/>
        <end position="105"/>
    </location>
</feature>
<dbReference type="Pfam" id="PF00024">
    <property type="entry name" value="PAN_1"/>
    <property type="match status" value="1"/>
</dbReference>
<evidence type="ECO:0000313" key="4">
    <source>
        <dbReference type="EMBL" id="KAK7731748.1"/>
    </source>
</evidence>
<feature type="compositionally biased region" description="Basic and acidic residues" evidence="1">
    <location>
        <begin position="201"/>
        <end position="210"/>
    </location>
</feature>
<organism evidence="4 5">
    <name type="scientific">Cytospora paraplurivora</name>
    <dbReference type="NCBI Taxonomy" id="2898453"/>
    <lineage>
        <taxon>Eukaryota</taxon>
        <taxon>Fungi</taxon>
        <taxon>Dikarya</taxon>
        <taxon>Ascomycota</taxon>
        <taxon>Pezizomycotina</taxon>
        <taxon>Sordariomycetes</taxon>
        <taxon>Sordariomycetidae</taxon>
        <taxon>Diaporthales</taxon>
        <taxon>Cytosporaceae</taxon>
        <taxon>Cytospora</taxon>
    </lineage>
</organism>
<feature type="compositionally biased region" description="Polar residues" evidence="1">
    <location>
        <begin position="148"/>
        <end position="195"/>
    </location>
</feature>
<proteinExistence type="predicted"/>
<keyword evidence="5" id="KW-1185">Reference proteome</keyword>
<feature type="signal peptide" evidence="2">
    <location>
        <begin position="1"/>
        <end position="18"/>
    </location>
</feature>